<evidence type="ECO:0000313" key="2">
    <source>
        <dbReference type="Proteomes" id="UP000625711"/>
    </source>
</evidence>
<sequence>MFGECAPYYNTQIIQLIYRTIEEMFFLVRLTLDGETKNATNSAVDISVSAGIIKGMYPVSPNRKRSDHLSASATLIYAAEHQIYGDLFHGS</sequence>
<protein>
    <submittedName>
        <fullName evidence="1">Uncharacterized protein</fullName>
    </submittedName>
</protein>
<dbReference type="Proteomes" id="UP000625711">
    <property type="component" value="Unassembled WGS sequence"/>
</dbReference>
<organism evidence="1 2">
    <name type="scientific">Rhynchophorus ferrugineus</name>
    <name type="common">Red palm weevil</name>
    <name type="synonym">Curculio ferrugineus</name>
    <dbReference type="NCBI Taxonomy" id="354439"/>
    <lineage>
        <taxon>Eukaryota</taxon>
        <taxon>Metazoa</taxon>
        <taxon>Ecdysozoa</taxon>
        <taxon>Arthropoda</taxon>
        <taxon>Hexapoda</taxon>
        <taxon>Insecta</taxon>
        <taxon>Pterygota</taxon>
        <taxon>Neoptera</taxon>
        <taxon>Endopterygota</taxon>
        <taxon>Coleoptera</taxon>
        <taxon>Polyphaga</taxon>
        <taxon>Cucujiformia</taxon>
        <taxon>Curculionidae</taxon>
        <taxon>Dryophthorinae</taxon>
        <taxon>Rhynchophorus</taxon>
    </lineage>
</organism>
<comment type="caution">
    <text evidence="1">The sequence shown here is derived from an EMBL/GenBank/DDBJ whole genome shotgun (WGS) entry which is preliminary data.</text>
</comment>
<proteinExistence type="predicted"/>
<keyword evidence="2" id="KW-1185">Reference proteome</keyword>
<dbReference type="EMBL" id="JAACXV010000138">
    <property type="protein sequence ID" value="KAF7283099.1"/>
    <property type="molecule type" value="Genomic_DNA"/>
</dbReference>
<reference evidence="1" key="1">
    <citation type="submission" date="2020-08" db="EMBL/GenBank/DDBJ databases">
        <title>Genome sequencing and assembly of the red palm weevil Rhynchophorus ferrugineus.</title>
        <authorList>
            <person name="Dias G.B."/>
            <person name="Bergman C.M."/>
            <person name="Manee M."/>
        </authorList>
    </citation>
    <scope>NUCLEOTIDE SEQUENCE</scope>
    <source>
        <strain evidence="1">AA-2017</strain>
        <tissue evidence="1">Whole larva</tissue>
    </source>
</reference>
<dbReference type="AlphaFoldDB" id="A0A834INH3"/>
<accession>A0A834INH3</accession>
<gene>
    <name evidence="1" type="ORF">GWI33_001368</name>
</gene>
<name>A0A834INH3_RHYFE</name>
<evidence type="ECO:0000313" key="1">
    <source>
        <dbReference type="EMBL" id="KAF7283099.1"/>
    </source>
</evidence>